<organism evidence="2 3">
    <name type="scientific">Duganella radicis</name>
    <dbReference type="NCBI Taxonomy" id="551988"/>
    <lineage>
        <taxon>Bacteria</taxon>
        <taxon>Pseudomonadati</taxon>
        <taxon>Pseudomonadota</taxon>
        <taxon>Betaproteobacteria</taxon>
        <taxon>Burkholderiales</taxon>
        <taxon>Oxalobacteraceae</taxon>
        <taxon>Telluria group</taxon>
        <taxon>Duganella</taxon>
    </lineage>
</organism>
<gene>
    <name evidence="2" type="ORF">GM676_28590</name>
</gene>
<feature type="domain" description="Tle cognate immunity protein 4 C-terminal" evidence="1">
    <location>
        <begin position="164"/>
        <end position="308"/>
    </location>
</feature>
<evidence type="ECO:0000313" key="3">
    <source>
        <dbReference type="Proteomes" id="UP000475582"/>
    </source>
</evidence>
<name>A0A6L6PQZ3_9BURK</name>
<keyword evidence="3" id="KW-1185">Reference proteome</keyword>
<evidence type="ECO:0000313" key="2">
    <source>
        <dbReference type="EMBL" id="MTV41518.1"/>
    </source>
</evidence>
<reference evidence="2 3" key="1">
    <citation type="submission" date="2019-11" db="EMBL/GenBank/DDBJ databases">
        <title>Type strains purchased from KCTC, JCM and DSMZ.</title>
        <authorList>
            <person name="Lu H."/>
        </authorList>
    </citation>
    <scope>NUCLEOTIDE SEQUENCE [LARGE SCALE GENOMIC DNA]</scope>
    <source>
        <strain evidence="2 3">KCTC 22382</strain>
    </source>
</reference>
<evidence type="ECO:0000259" key="1">
    <source>
        <dbReference type="Pfam" id="PF18426"/>
    </source>
</evidence>
<dbReference type="InterPro" id="IPR041290">
    <property type="entry name" value="Tli4_C"/>
</dbReference>
<dbReference type="AlphaFoldDB" id="A0A6L6PQZ3"/>
<dbReference type="Proteomes" id="UP000475582">
    <property type="component" value="Unassembled WGS sequence"/>
</dbReference>
<dbReference type="RefSeq" id="WP_155467783.1">
    <property type="nucleotide sequence ID" value="NZ_WNKY01000059.1"/>
</dbReference>
<sequence>MRREKNDHITHLKTNSVMKTQCIGHSLVDLPDGYSLKSGASAAFTPLQDVVESARIDVRVKPAQSKSAFVAAVKARQAELADAGHGDTDKLTLTREMPDGAVLYRVNEIADAHQSEIHWLLRDQYLTATIHSYKNQAPQAEELLFALMKNIALQQAPNDMAESFCFSGLSVSGKYRAESATLRFRNIASPDVAFSIDVNTFRPDDAESLLQRVGGSGSLLRKFQAGESVLRKGELTVAGMQAQEWGASIKLGEEEEKQLDFTLETMRPVPSPAAPKIHFEMTVKGDSAKDESQALALWDRVTRTIRPR</sequence>
<dbReference type="Pfam" id="PF18426">
    <property type="entry name" value="Tli4_C"/>
    <property type="match status" value="1"/>
</dbReference>
<proteinExistence type="predicted"/>
<accession>A0A6L6PQZ3</accession>
<dbReference type="EMBL" id="WNKY01000059">
    <property type="protein sequence ID" value="MTV41518.1"/>
    <property type="molecule type" value="Genomic_DNA"/>
</dbReference>
<protein>
    <recommendedName>
        <fullName evidence="1">Tle cognate immunity protein 4 C-terminal domain-containing protein</fullName>
    </recommendedName>
</protein>
<dbReference type="OrthoDB" id="8743415at2"/>
<comment type="caution">
    <text evidence="2">The sequence shown here is derived from an EMBL/GenBank/DDBJ whole genome shotgun (WGS) entry which is preliminary data.</text>
</comment>